<dbReference type="EMBL" id="HBGJ01017172">
    <property type="protein sequence ID" value="CAD9252657.1"/>
    <property type="molecule type" value="Transcribed_RNA"/>
</dbReference>
<evidence type="ECO:0000313" key="1">
    <source>
        <dbReference type="EMBL" id="CAD9252657.1"/>
    </source>
</evidence>
<dbReference type="AlphaFoldDB" id="A0A6U4FF90"/>
<evidence type="ECO:0000313" key="2">
    <source>
        <dbReference type="EMBL" id="CAD9252658.1"/>
    </source>
</evidence>
<protein>
    <submittedName>
        <fullName evidence="2">Uncharacterized protein</fullName>
    </submittedName>
</protein>
<reference evidence="2" key="1">
    <citation type="submission" date="2021-01" db="EMBL/GenBank/DDBJ databases">
        <authorList>
            <person name="Corre E."/>
            <person name="Pelletier E."/>
            <person name="Niang G."/>
            <person name="Scheremetjew M."/>
            <person name="Finn R."/>
            <person name="Kale V."/>
            <person name="Holt S."/>
            <person name="Cochrane G."/>
            <person name="Meng A."/>
            <person name="Brown T."/>
            <person name="Cohen L."/>
        </authorList>
    </citation>
    <scope>NUCLEOTIDE SEQUENCE</scope>
    <source>
        <strain evidence="2">CCMP2877</strain>
    </source>
</reference>
<sequence length="258" mass="28151">MALKKLSSEEYLSQTGVGPMVEALLSEVLDYRPEDALTFVCDHCRDLRQKTPDIVRAFRLIRFAGDDEDRLMAHLAEVFAALTRSRGVASLPLDVLAPVLKELFYDLPEEQVDEICTIVTASIHPLPSISLQRFCSTVRAVISLTDIIAAADSLHAQLRARNGSGARADGRVNFEDLARAFPSDIGGGARPSNPSPYAEHMAPPPPPLCSRAEILTALLSKTEKDGQLRSADIAEEASEEEFRSAVLKTCLRKALAKP</sequence>
<name>A0A6U4FF90_9STRA</name>
<organism evidence="2">
    <name type="scientific">Phaeomonas parva</name>
    <dbReference type="NCBI Taxonomy" id="124430"/>
    <lineage>
        <taxon>Eukaryota</taxon>
        <taxon>Sar</taxon>
        <taxon>Stramenopiles</taxon>
        <taxon>Ochrophyta</taxon>
        <taxon>Pinguiophyceae</taxon>
        <taxon>Pinguiochrysidales</taxon>
        <taxon>Pinguiochrysidaceae</taxon>
        <taxon>Phaeomonas</taxon>
    </lineage>
</organism>
<proteinExistence type="predicted"/>
<dbReference type="EMBL" id="HBGJ01017173">
    <property type="protein sequence ID" value="CAD9252658.1"/>
    <property type="molecule type" value="Transcribed_RNA"/>
</dbReference>
<accession>A0A6U4FF90</accession>
<gene>
    <name evidence="1" type="ORF">PPAR1163_LOCUS11021</name>
    <name evidence="2" type="ORF">PPAR1163_LOCUS11022</name>
</gene>